<feature type="domain" description="IrrE N-terminal-like" evidence="1">
    <location>
        <begin position="31"/>
        <end position="133"/>
    </location>
</feature>
<evidence type="ECO:0000313" key="3">
    <source>
        <dbReference type="Proteomes" id="UP001205601"/>
    </source>
</evidence>
<dbReference type="InterPro" id="IPR052345">
    <property type="entry name" value="Rad_response_metalloprotease"/>
</dbReference>
<keyword evidence="3" id="KW-1185">Reference proteome</keyword>
<comment type="caution">
    <text evidence="2">The sequence shown here is derived from an EMBL/GenBank/DDBJ whole genome shotgun (WGS) entry which is preliminary data.</text>
</comment>
<dbReference type="PANTHER" id="PTHR43236">
    <property type="entry name" value="ANTITOXIN HIGA1"/>
    <property type="match status" value="1"/>
</dbReference>
<accession>A0ABT2NG82</accession>
<evidence type="ECO:0000259" key="1">
    <source>
        <dbReference type="Pfam" id="PF06114"/>
    </source>
</evidence>
<dbReference type="PANTHER" id="PTHR43236:SF2">
    <property type="entry name" value="BLL0069 PROTEIN"/>
    <property type="match status" value="1"/>
</dbReference>
<protein>
    <submittedName>
        <fullName evidence="2">ImmA/IrrE family metallo-endopeptidase</fullName>
    </submittedName>
</protein>
<dbReference type="InterPro" id="IPR010359">
    <property type="entry name" value="IrrE_HExxH"/>
</dbReference>
<dbReference type="Pfam" id="PF06114">
    <property type="entry name" value="Peptidase_M78"/>
    <property type="match status" value="1"/>
</dbReference>
<dbReference type="EMBL" id="JAOCQF010000001">
    <property type="protein sequence ID" value="MCT8327925.1"/>
    <property type="molecule type" value="Genomic_DNA"/>
</dbReference>
<sequence length="136" mass="15213">MARALGIEVKSATLRPRISGQLQRSPDSPSGFRIRVNRHEAATRQRFTIAHEIAHYLLHRDYIGDGIEDSILYRSTLSDAREAEANRLGAQLLMPEKSVIRVLREYGGIATPEIARIMAERYDVSEVAMGIRLGLG</sequence>
<evidence type="ECO:0000313" key="2">
    <source>
        <dbReference type="EMBL" id="MCT8327925.1"/>
    </source>
</evidence>
<organism evidence="2 3">
    <name type="scientific">Albidovulum sediminis</name>
    <dbReference type="NCBI Taxonomy" id="3066345"/>
    <lineage>
        <taxon>Bacteria</taxon>
        <taxon>Pseudomonadati</taxon>
        <taxon>Pseudomonadota</taxon>
        <taxon>Alphaproteobacteria</taxon>
        <taxon>Rhodobacterales</taxon>
        <taxon>Paracoccaceae</taxon>
        <taxon>Albidovulum</taxon>
    </lineage>
</organism>
<dbReference type="Gene3D" id="1.10.10.2910">
    <property type="match status" value="1"/>
</dbReference>
<proteinExistence type="predicted"/>
<name>A0ABT2NG82_9RHOB</name>
<dbReference type="Proteomes" id="UP001205601">
    <property type="component" value="Unassembled WGS sequence"/>
</dbReference>
<gene>
    <name evidence="2" type="ORF">N5I32_00185</name>
</gene>
<reference evidence="3" key="1">
    <citation type="submission" date="2023-07" db="EMBL/GenBank/DDBJ databases">
        <title>Defluviimonas sediminis sp. nov., isolated from mangrove sediment.</title>
        <authorList>
            <person name="Liu L."/>
            <person name="Li J."/>
            <person name="Huang Y."/>
            <person name="Pan J."/>
            <person name="Li M."/>
        </authorList>
    </citation>
    <scope>NUCLEOTIDE SEQUENCE [LARGE SCALE GENOMIC DNA]</scope>
    <source>
        <strain evidence="3">FT324</strain>
    </source>
</reference>